<dbReference type="InterPro" id="IPR052895">
    <property type="entry name" value="HetReg/Transcr_Mod"/>
</dbReference>
<evidence type="ECO:0000313" key="4">
    <source>
        <dbReference type="Proteomes" id="UP000825890"/>
    </source>
</evidence>
<dbReference type="OrthoDB" id="3945957at2759"/>
<feature type="domain" description="Heterokaryon incompatibility" evidence="2">
    <location>
        <begin position="83"/>
        <end position="256"/>
    </location>
</feature>
<dbReference type="Proteomes" id="UP000825890">
    <property type="component" value="Unassembled WGS sequence"/>
</dbReference>
<dbReference type="AlphaFoldDB" id="A0A9P3CNC5"/>
<dbReference type="InterPro" id="IPR010730">
    <property type="entry name" value="HET"/>
</dbReference>
<organism evidence="3 4">
    <name type="scientific">Cercospora kikuchii</name>
    <dbReference type="NCBI Taxonomy" id="84275"/>
    <lineage>
        <taxon>Eukaryota</taxon>
        <taxon>Fungi</taxon>
        <taxon>Dikarya</taxon>
        <taxon>Ascomycota</taxon>
        <taxon>Pezizomycotina</taxon>
        <taxon>Dothideomycetes</taxon>
        <taxon>Dothideomycetidae</taxon>
        <taxon>Mycosphaerellales</taxon>
        <taxon>Mycosphaerellaceae</taxon>
        <taxon>Cercospora</taxon>
    </lineage>
</organism>
<evidence type="ECO:0000313" key="3">
    <source>
        <dbReference type="EMBL" id="GIZ45923.1"/>
    </source>
</evidence>
<gene>
    <name evidence="3" type="ORF">CKM354_000906900</name>
</gene>
<feature type="compositionally biased region" description="Polar residues" evidence="1">
    <location>
        <begin position="19"/>
        <end position="32"/>
    </location>
</feature>
<name>A0A9P3CNC5_9PEZI</name>
<dbReference type="RefSeq" id="XP_044660410.1">
    <property type="nucleotide sequence ID" value="XM_044804475.1"/>
</dbReference>
<evidence type="ECO:0000259" key="2">
    <source>
        <dbReference type="Pfam" id="PF06985"/>
    </source>
</evidence>
<dbReference type="GeneID" id="68294644"/>
<feature type="region of interest" description="Disordered" evidence="1">
    <location>
        <begin position="753"/>
        <end position="783"/>
    </location>
</feature>
<dbReference type="Pfam" id="PF06985">
    <property type="entry name" value="HET"/>
    <property type="match status" value="1"/>
</dbReference>
<accession>A0A9P3CNC5</accession>
<comment type="caution">
    <text evidence="3">The sequence shown here is derived from an EMBL/GenBank/DDBJ whole genome shotgun (WGS) entry which is preliminary data.</text>
</comment>
<feature type="compositionally biased region" description="Basic residues" evidence="1">
    <location>
        <begin position="8"/>
        <end position="17"/>
    </location>
</feature>
<keyword evidence="4" id="KW-1185">Reference proteome</keyword>
<evidence type="ECO:0000256" key="1">
    <source>
        <dbReference type="SAM" id="MobiDB-lite"/>
    </source>
</evidence>
<protein>
    <recommendedName>
        <fullName evidence="2">Heterokaryon incompatibility domain-containing protein</fullName>
    </recommendedName>
</protein>
<feature type="compositionally biased region" description="Low complexity" evidence="1">
    <location>
        <begin position="768"/>
        <end position="780"/>
    </location>
</feature>
<sequence length="799" mass="91057">MRSEHKAPRQRRKKRQRVGSASTQPASISSHSYEPYQALPPHHIRVLCLEPGPWDSPLRASFDVVSLDPKLAAKDGHGDHEGYEAISYVWGEPVFQHEIRIGDSDVKLHLTTSLYNALRHFRRTDSTHRLWADALCINQANDLEKGVQVAMMAQIYQQASRTLIWLGLTCQTDTLAFAAGNIYSDNPRFETLDLTSPEGVDTAIKWLDDKLSETARCSCCPTFSTCEQKSITMQALLSAAEFTTRPWFTRLWVLQEVQLLNDVEGKALKTIVCCGPYRMCFQSLPWLTNVFGVVARSAERLPLLSVSITRVQEVQACTLRLSQHCYQSFVIQTFWLAYSTFMDRHCSDARDRVFALRTCMQIDHPSLQPDYTITCAEVFRRLVCVFMDVKYVTTRTRHLRSFDGKGDDFEGNEHDILDWEFMPWAPLAFVGTEARNGYFAHGPSWVPDLHHLTEQTRSKALLYTRDFRKHLTQFRADYDKFEWRLDGHSDEILEVRGRVCGRVGSILPESSWPRTNDIKPTDFATHALPMIVSWYERCLAFARQGSCSQMVVEANDFHDLLFGRLYCRHVDMTDSVVTAVRSIADYVSLQQFLERYWPDTRSADEIETLSRELLFLISLIDARDVNPGMRPLPELDRYRRLCHIFHDNGNIGLGWVPQSAEPGDRICIIKGAPYPFVIRSAGEGKYRLIGDAYTHQETLKNMLGCDCRESRGPNNDPVSMRWSAQSPEPLGMTTLDLRNLYETMSDVEAIYGESSSGDEASEQDSENENGSSDEGSASDAGIDRDMQRLIDNLGWITLL</sequence>
<proteinExistence type="predicted"/>
<feature type="region of interest" description="Disordered" evidence="1">
    <location>
        <begin position="1"/>
        <end position="34"/>
    </location>
</feature>
<dbReference type="EMBL" id="BOLY01000006">
    <property type="protein sequence ID" value="GIZ45923.1"/>
    <property type="molecule type" value="Genomic_DNA"/>
</dbReference>
<reference evidence="3 4" key="1">
    <citation type="submission" date="2021-01" db="EMBL/GenBank/DDBJ databases">
        <title>Cercospora kikuchii MAFF 305040 whole genome shotgun sequence.</title>
        <authorList>
            <person name="Kashiwa T."/>
            <person name="Suzuki T."/>
        </authorList>
    </citation>
    <scope>NUCLEOTIDE SEQUENCE [LARGE SCALE GENOMIC DNA]</scope>
    <source>
        <strain evidence="3 4">MAFF 305040</strain>
    </source>
</reference>
<dbReference type="PANTHER" id="PTHR24148:SF64">
    <property type="entry name" value="HETEROKARYON INCOMPATIBILITY DOMAIN-CONTAINING PROTEIN"/>
    <property type="match status" value="1"/>
</dbReference>
<dbReference type="PANTHER" id="PTHR24148">
    <property type="entry name" value="ANKYRIN REPEAT DOMAIN-CONTAINING PROTEIN 39 HOMOLOG-RELATED"/>
    <property type="match status" value="1"/>
</dbReference>